<keyword evidence="2" id="KW-1185">Reference proteome</keyword>
<reference evidence="1 2" key="1">
    <citation type="submission" date="2023-07" db="EMBL/GenBank/DDBJ databases">
        <title>Genomic Encyclopedia of Type Strains, Phase IV (KMG-IV): sequencing the most valuable type-strain genomes for metagenomic binning, comparative biology and taxonomic classification.</title>
        <authorList>
            <person name="Goeker M."/>
        </authorList>
    </citation>
    <scope>NUCLEOTIDE SEQUENCE [LARGE SCALE GENOMIC DNA]</scope>
    <source>
        <strain evidence="1 2">DSM 23494</strain>
    </source>
</reference>
<name>A0ABU0AIQ3_9BACI</name>
<organism evidence="1 2">
    <name type="scientific">Cytobacillus purgationiresistens</name>
    <dbReference type="NCBI Taxonomy" id="863449"/>
    <lineage>
        <taxon>Bacteria</taxon>
        <taxon>Bacillati</taxon>
        <taxon>Bacillota</taxon>
        <taxon>Bacilli</taxon>
        <taxon>Bacillales</taxon>
        <taxon>Bacillaceae</taxon>
        <taxon>Cytobacillus</taxon>
    </lineage>
</organism>
<proteinExistence type="predicted"/>
<gene>
    <name evidence="1" type="ORF">J2S17_002654</name>
</gene>
<sequence length="347" mass="38406">MAKLEGVKTIDMVNGEITKVEYGGEVYAKVDVNGVAEVGDLVLITDDSWVHSTEGMFYTCEALSDINPRISDDRNEYDSNYYDGSYELFRKQAAPTLDERVSVLETKVASLEGEEKTAEIINHNGAEYTLVDRKAQPGDVVIIPKGGGSPYFEEGKMYEVADEFDDVKVTAYGNNGKHYRLYNEMYDRTQDNVKVYEPVAKSEPLKVGDYAKVAPHVSHDGYAGAGDIVKLHDNTGGCYDFKCTKPGDESGSTLFNASELVRATDEEVAEAKRQTEQAEIEAKWASIGRKPSEFKKGDIVHSENGAAEFTVLAADEIITGKVSFESRRVDLDKVVLVTPVESRFDRE</sequence>
<comment type="caution">
    <text evidence="1">The sequence shown here is derived from an EMBL/GenBank/DDBJ whole genome shotgun (WGS) entry which is preliminary data.</text>
</comment>
<protein>
    <submittedName>
        <fullName evidence="1">Hemin uptake protein HemP</fullName>
    </submittedName>
</protein>
<evidence type="ECO:0000313" key="1">
    <source>
        <dbReference type="EMBL" id="MDQ0270769.1"/>
    </source>
</evidence>
<accession>A0ABU0AIQ3</accession>
<evidence type="ECO:0000313" key="2">
    <source>
        <dbReference type="Proteomes" id="UP001238088"/>
    </source>
</evidence>
<dbReference type="RefSeq" id="WP_307475462.1">
    <property type="nucleotide sequence ID" value="NZ_JAUSUB010000010.1"/>
</dbReference>
<dbReference type="Proteomes" id="UP001238088">
    <property type="component" value="Unassembled WGS sequence"/>
</dbReference>
<dbReference type="EMBL" id="JAUSUB010000010">
    <property type="protein sequence ID" value="MDQ0270769.1"/>
    <property type="molecule type" value="Genomic_DNA"/>
</dbReference>